<feature type="domain" description="Ketoreductase" evidence="3">
    <location>
        <begin position="4"/>
        <end position="173"/>
    </location>
</feature>
<dbReference type="InterPro" id="IPR036291">
    <property type="entry name" value="NAD(P)-bd_dom_sf"/>
</dbReference>
<dbReference type="AlphaFoldDB" id="A0A561C0K2"/>
<evidence type="ECO:0000259" key="3">
    <source>
        <dbReference type="SMART" id="SM00822"/>
    </source>
</evidence>
<dbReference type="Gene3D" id="3.40.50.720">
    <property type="entry name" value="NAD(P)-binding Rossmann-like Domain"/>
    <property type="match status" value="1"/>
</dbReference>
<dbReference type="Pfam" id="PF00106">
    <property type="entry name" value="adh_short"/>
    <property type="match status" value="1"/>
</dbReference>
<protein>
    <submittedName>
        <fullName evidence="4">Decaprenylphospho-beta-D-erythro-pentofuranosid-2-ulose 2-reductase</fullName>
    </submittedName>
</protein>
<dbReference type="PANTHER" id="PTHR43669:SF6">
    <property type="entry name" value="DECAPRENYLPHOSPHORYL-2-KETO-BETA-D-ERYTHRO-PENTOSE REDUCTASE"/>
    <property type="match status" value="1"/>
</dbReference>
<evidence type="ECO:0000313" key="4">
    <source>
        <dbReference type="EMBL" id="TWD84610.1"/>
    </source>
</evidence>
<dbReference type="PANTHER" id="PTHR43669">
    <property type="entry name" value="5-KETO-D-GLUCONATE 5-REDUCTASE"/>
    <property type="match status" value="1"/>
</dbReference>
<dbReference type="Proteomes" id="UP000318380">
    <property type="component" value="Unassembled WGS sequence"/>
</dbReference>
<dbReference type="EMBL" id="VIVK01000001">
    <property type="protein sequence ID" value="TWD84610.1"/>
    <property type="molecule type" value="Genomic_DNA"/>
</dbReference>
<keyword evidence="2" id="KW-0560">Oxidoreductase</keyword>
<keyword evidence="5" id="KW-1185">Reference proteome</keyword>
<comment type="caution">
    <text evidence="4">The sequence shown here is derived from an EMBL/GenBank/DDBJ whole genome shotgun (WGS) entry which is preliminary data.</text>
</comment>
<evidence type="ECO:0000313" key="5">
    <source>
        <dbReference type="Proteomes" id="UP000318380"/>
    </source>
</evidence>
<accession>A0A561C0K2</accession>
<organism evidence="4 5">
    <name type="scientific">Kribbella amoyensis</name>
    <dbReference type="NCBI Taxonomy" id="996641"/>
    <lineage>
        <taxon>Bacteria</taxon>
        <taxon>Bacillati</taxon>
        <taxon>Actinomycetota</taxon>
        <taxon>Actinomycetes</taxon>
        <taxon>Propionibacteriales</taxon>
        <taxon>Kribbellaceae</taxon>
        <taxon>Kribbella</taxon>
    </lineage>
</organism>
<dbReference type="InterPro" id="IPR057326">
    <property type="entry name" value="KR_dom"/>
</dbReference>
<sequence length="235" mass="24937">MTPGSALLVGGSSEIGMAVLLRLLGPAPRRVVLAGRPSDELWRNAERLRTVGYSVSTTEYDAGLTVEEIDGRLDHLAAEDPLDLVIVAVGSLASKSFAEGVVVNGLGVSLLLRALVHRGTEQIVLLSSAAAVRPRQAIAAYSLGKQLADSTARLLARQTAETGVRVLVVRPGFVSTRMTAGLPVPALSTSPEHVARRVASAVDGRRTVVWVPWILGIAVRVLNLVPRRLLPVDLR</sequence>
<dbReference type="PRINTS" id="PR00081">
    <property type="entry name" value="GDHRDH"/>
</dbReference>
<evidence type="ECO:0000256" key="1">
    <source>
        <dbReference type="ARBA" id="ARBA00006484"/>
    </source>
</evidence>
<dbReference type="OrthoDB" id="5115951at2"/>
<dbReference type="SUPFAM" id="SSF51735">
    <property type="entry name" value="NAD(P)-binding Rossmann-fold domains"/>
    <property type="match status" value="1"/>
</dbReference>
<comment type="similarity">
    <text evidence="1">Belongs to the short-chain dehydrogenases/reductases (SDR) family.</text>
</comment>
<dbReference type="InterPro" id="IPR002347">
    <property type="entry name" value="SDR_fam"/>
</dbReference>
<proteinExistence type="inferred from homology"/>
<reference evidence="4 5" key="1">
    <citation type="submission" date="2019-06" db="EMBL/GenBank/DDBJ databases">
        <title>Sequencing the genomes of 1000 actinobacteria strains.</title>
        <authorList>
            <person name="Klenk H.-P."/>
        </authorList>
    </citation>
    <scope>NUCLEOTIDE SEQUENCE [LARGE SCALE GENOMIC DNA]</scope>
    <source>
        <strain evidence="4 5">DSM 24683</strain>
    </source>
</reference>
<name>A0A561C0K2_9ACTN</name>
<dbReference type="RefSeq" id="WP_145812105.1">
    <property type="nucleotide sequence ID" value="NZ_VIVK01000001.1"/>
</dbReference>
<gene>
    <name evidence="4" type="ORF">FB561_5804</name>
</gene>
<dbReference type="SMART" id="SM00822">
    <property type="entry name" value="PKS_KR"/>
    <property type="match status" value="1"/>
</dbReference>
<evidence type="ECO:0000256" key="2">
    <source>
        <dbReference type="ARBA" id="ARBA00023002"/>
    </source>
</evidence>
<dbReference type="GO" id="GO:0016491">
    <property type="term" value="F:oxidoreductase activity"/>
    <property type="evidence" value="ECO:0007669"/>
    <property type="project" value="UniProtKB-KW"/>
</dbReference>